<reference evidence="3" key="1">
    <citation type="journal article" date="2023" name="Arch. Microbiol.">
        <title>Desulfoferula mesophilus gen. nov. sp. nov., a mesophilic sulfate-reducing bacterium isolated from a brackish lake sediment.</title>
        <authorList>
            <person name="Watanabe T."/>
            <person name="Yabe T."/>
            <person name="Tsuji J.M."/>
            <person name="Fukui M."/>
        </authorList>
    </citation>
    <scope>NUCLEOTIDE SEQUENCE [LARGE SCALE GENOMIC DNA]</scope>
    <source>
        <strain evidence="3">12FAK</strain>
    </source>
</reference>
<evidence type="ECO:0000313" key="3">
    <source>
        <dbReference type="Proteomes" id="UP001366166"/>
    </source>
</evidence>
<dbReference type="SUPFAM" id="SSF56801">
    <property type="entry name" value="Acetyl-CoA synthetase-like"/>
    <property type="match status" value="1"/>
</dbReference>
<dbReference type="EMBL" id="AP028679">
    <property type="protein sequence ID" value="BEQ14796.1"/>
    <property type="molecule type" value="Genomic_DNA"/>
</dbReference>
<dbReference type="GO" id="GO:0016874">
    <property type="term" value="F:ligase activity"/>
    <property type="evidence" value="ECO:0007669"/>
    <property type="project" value="UniProtKB-KW"/>
</dbReference>
<keyword evidence="2" id="KW-0436">Ligase</keyword>
<dbReference type="InterPro" id="IPR045851">
    <property type="entry name" value="AMP-bd_C_sf"/>
</dbReference>
<organism evidence="2 3">
    <name type="scientific">Desulfoferula mesophila</name>
    <dbReference type="NCBI Taxonomy" id="3058419"/>
    <lineage>
        <taxon>Bacteria</taxon>
        <taxon>Pseudomonadati</taxon>
        <taxon>Thermodesulfobacteriota</taxon>
        <taxon>Desulfarculia</taxon>
        <taxon>Desulfarculales</taxon>
        <taxon>Desulfarculaceae</taxon>
        <taxon>Desulfoferula</taxon>
    </lineage>
</organism>
<dbReference type="Gene3D" id="3.30.300.30">
    <property type="match status" value="1"/>
</dbReference>
<sequence length="400" mass="44654">MKILEQLQAQLNHLEKIDYYRKRFADASVDPCAVNSLEDFARLPFTTAKDFQSELKKPPAQCSLFTPEVTRVNFSPSGQELYPVYHTNQDLETMHRVCARSLEAAGLSPQDSVAVTFGYHLFIAGLFYQGQLEYYGAKVIPLGPGESERAVKIINDLQISVLASNPTFAMKLAEQGIPSVHTLFVGGEPFTSVQGYPEKVRAAFDREITIIDSYSMALCMPIARSCRHNNGLHLMDDFVYAEVVDPDSGEPLPIGDKGELVLTHLHKQAAPLLRYRTGDLTVLERRQCACGRELTMPQSVIGRTDEMLKIKGIKFWPSQVATILRSYPSLSLNYRVEVDSVQGVDQLRLTVEGSLADDGELERLANHLKSETLLKFNTIETVDKLEQGPGVVDKRKGRSF</sequence>
<keyword evidence="3" id="KW-1185">Reference proteome</keyword>
<name>A0AAU9EWF3_9BACT</name>
<dbReference type="RefSeq" id="WP_338606471.1">
    <property type="nucleotide sequence ID" value="NZ_AP028679.1"/>
</dbReference>
<dbReference type="PANTHER" id="PTHR43845:SF1">
    <property type="entry name" value="BLR5969 PROTEIN"/>
    <property type="match status" value="1"/>
</dbReference>
<gene>
    <name evidence="2" type="ORF">FAK_18620</name>
</gene>
<protein>
    <submittedName>
        <fullName evidence="2">Phenylacetate--CoA ligase</fullName>
    </submittedName>
</protein>
<proteinExistence type="predicted"/>
<dbReference type="InterPro" id="IPR028154">
    <property type="entry name" value="AMP-dep_Lig_C"/>
</dbReference>
<dbReference type="InterPro" id="IPR042099">
    <property type="entry name" value="ANL_N_sf"/>
</dbReference>
<evidence type="ECO:0000313" key="2">
    <source>
        <dbReference type="EMBL" id="BEQ14796.1"/>
    </source>
</evidence>
<dbReference type="Proteomes" id="UP001366166">
    <property type="component" value="Chromosome"/>
</dbReference>
<dbReference type="KEGG" id="dmp:FAK_18620"/>
<evidence type="ECO:0000259" key="1">
    <source>
        <dbReference type="Pfam" id="PF14535"/>
    </source>
</evidence>
<accession>A0AAU9EWF3</accession>
<dbReference type="Pfam" id="PF14535">
    <property type="entry name" value="AMP-binding_C_2"/>
    <property type="match status" value="1"/>
</dbReference>
<feature type="domain" description="AMP-dependent ligase C-terminal" evidence="1">
    <location>
        <begin position="312"/>
        <end position="370"/>
    </location>
</feature>
<dbReference type="PANTHER" id="PTHR43845">
    <property type="entry name" value="BLR5969 PROTEIN"/>
    <property type="match status" value="1"/>
</dbReference>
<dbReference type="AlphaFoldDB" id="A0AAU9EWF3"/>
<dbReference type="Gene3D" id="3.40.50.12780">
    <property type="entry name" value="N-terminal domain of ligase-like"/>
    <property type="match status" value="1"/>
</dbReference>